<dbReference type="EMBL" id="CALNXI010001970">
    <property type="protein sequence ID" value="CAH3180633.1"/>
    <property type="molecule type" value="Genomic_DNA"/>
</dbReference>
<accession>A0ABN8RQK8</accession>
<feature type="non-terminal residue" evidence="2">
    <location>
        <position position="1"/>
    </location>
</feature>
<evidence type="ECO:0000259" key="1">
    <source>
        <dbReference type="PROSITE" id="PS51406"/>
    </source>
</evidence>
<sequence length="218" mass="25099">RRITFLTPARGFYLEGHVISNHSVELNLDCQDQCALARECVSYNIGPMINTKMACELSNSDHLQHPEDLKPRKDLTYRGTELIQVRRNCAEVYDAGFRTSGVYTIDPDGAGAFDVYCDQTDSRWRMDCVPKETGRLGRFLLRLGRLQTRLWNLNGEFWLGLDKIHRLTKGRSRLWVDLEDFDNQTAYAEYHSFGVGDEQSKYKLERLGQCAGKTQQHS</sequence>
<dbReference type="NCBIfam" id="NF040941">
    <property type="entry name" value="GGGWT_bact"/>
    <property type="match status" value="1"/>
</dbReference>
<dbReference type="Proteomes" id="UP001159427">
    <property type="component" value="Unassembled WGS sequence"/>
</dbReference>
<evidence type="ECO:0000313" key="2">
    <source>
        <dbReference type="EMBL" id="CAH3180633.1"/>
    </source>
</evidence>
<dbReference type="Pfam" id="PF00147">
    <property type="entry name" value="Fibrinogen_C"/>
    <property type="match status" value="1"/>
</dbReference>
<organism evidence="2 3">
    <name type="scientific">Porites evermanni</name>
    <dbReference type="NCBI Taxonomy" id="104178"/>
    <lineage>
        <taxon>Eukaryota</taxon>
        <taxon>Metazoa</taxon>
        <taxon>Cnidaria</taxon>
        <taxon>Anthozoa</taxon>
        <taxon>Hexacorallia</taxon>
        <taxon>Scleractinia</taxon>
        <taxon>Fungiina</taxon>
        <taxon>Poritidae</taxon>
        <taxon>Porites</taxon>
    </lineage>
</organism>
<feature type="domain" description="Fibrinogen C-terminal" evidence="1">
    <location>
        <begin position="80"/>
        <end position="218"/>
    </location>
</feature>
<keyword evidence="3" id="KW-1185">Reference proteome</keyword>
<dbReference type="Gene3D" id="3.90.215.10">
    <property type="entry name" value="Gamma Fibrinogen, chain A, domain 1"/>
    <property type="match status" value="2"/>
</dbReference>
<dbReference type="SMART" id="SM00186">
    <property type="entry name" value="FBG"/>
    <property type="match status" value="1"/>
</dbReference>
<dbReference type="PANTHER" id="PTHR19143">
    <property type="entry name" value="FIBRINOGEN/TENASCIN/ANGIOPOEITIN"/>
    <property type="match status" value="1"/>
</dbReference>
<name>A0ABN8RQK8_9CNID</name>
<comment type="caution">
    <text evidence="2">The sequence shown here is derived from an EMBL/GenBank/DDBJ whole genome shotgun (WGS) entry which is preliminary data.</text>
</comment>
<evidence type="ECO:0000313" key="3">
    <source>
        <dbReference type="Proteomes" id="UP001159427"/>
    </source>
</evidence>
<proteinExistence type="predicted"/>
<dbReference type="SUPFAM" id="SSF56496">
    <property type="entry name" value="Fibrinogen C-terminal domain-like"/>
    <property type="match status" value="1"/>
</dbReference>
<dbReference type="InterPro" id="IPR050373">
    <property type="entry name" value="Fibrinogen_C-term_domain"/>
</dbReference>
<dbReference type="PROSITE" id="PS51406">
    <property type="entry name" value="FIBRINOGEN_C_2"/>
    <property type="match status" value="1"/>
</dbReference>
<dbReference type="InterPro" id="IPR014716">
    <property type="entry name" value="Fibrinogen_a/b/g_C_1"/>
</dbReference>
<reference evidence="2 3" key="1">
    <citation type="submission" date="2022-05" db="EMBL/GenBank/DDBJ databases">
        <authorList>
            <consortium name="Genoscope - CEA"/>
            <person name="William W."/>
        </authorList>
    </citation>
    <scope>NUCLEOTIDE SEQUENCE [LARGE SCALE GENOMIC DNA]</scope>
</reference>
<dbReference type="InterPro" id="IPR002181">
    <property type="entry name" value="Fibrinogen_a/b/g_C_dom"/>
</dbReference>
<protein>
    <recommendedName>
        <fullName evidence="1">Fibrinogen C-terminal domain-containing protein</fullName>
    </recommendedName>
</protein>
<dbReference type="InterPro" id="IPR036056">
    <property type="entry name" value="Fibrinogen-like_C"/>
</dbReference>
<gene>
    <name evidence="2" type="ORF">PEVE_00013039</name>
</gene>